<comment type="caution">
    <text evidence="1">The sequence shown here is derived from an EMBL/GenBank/DDBJ whole genome shotgun (WGS) entry which is preliminary data.</text>
</comment>
<dbReference type="EMBL" id="JANHOG010001753">
    <property type="protein sequence ID" value="KAJ3532113.1"/>
    <property type="molecule type" value="Genomic_DNA"/>
</dbReference>
<proteinExistence type="predicted"/>
<protein>
    <submittedName>
        <fullName evidence="1">Uncharacterized protein</fullName>
    </submittedName>
</protein>
<evidence type="ECO:0000313" key="2">
    <source>
        <dbReference type="Proteomes" id="UP001148662"/>
    </source>
</evidence>
<accession>A0ACC1S4T8</accession>
<evidence type="ECO:0000313" key="1">
    <source>
        <dbReference type="EMBL" id="KAJ3532113.1"/>
    </source>
</evidence>
<reference evidence="1" key="1">
    <citation type="submission" date="2022-07" db="EMBL/GenBank/DDBJ databases">
        <title>Genome Sequence of Phlebia brevispora.</title>
        <authorList>
            <person name="Buettner E."/>
        </authorList>
    </citation>
    <scope>NUCLEOTIDE SEQUENCE</scope>
    <source>
        <strain evidence="1">MPL23</strain>
    </source>
</reference>
<sequence length="180" mass="20862">MTRSTHYLDDKRYQLAVPYGPWILRGRAQQQFNLAPSDLDAIFPIEITDGPYVEGEVKKYNLRDVEALAQYLMPTFGPGDLAGVDGMQVTRNTAIQQFNLRGCQLNRIKPTANANGMKTYNLHDVEELKDLIDYRAAHPKGRRRNESYWSALEDQNVQRSDYLTPEEYQHYVETVPQHNW</sequence>
<keyword evidence="2" id="KW-1185">Reference proteome</keyword>
<name>A0ACC1S4T8_9APHY</name>
<organism evidence="1 2">
    <name type="scientific">Phlebia brevispora</name>
    <dbReference type="NCBI Taxonomy" id="194682"/>
    <lineage>
        <taxon>Eukaryota</taxon>
        <taxon>Fungi</taxon>
        <taxon>Dikarya</taxon>
        <taxon>Basidiomycota</taxon>
        <taxon>Agaricomycotina</taxon>
        <taxon>Agaricomycetes</taxon>
        <taxon>Polyporales</taxon>
        <taxon>Meruliaceae</taxon>
        <taxon>Phlebia</taxon>
    </lineage>
</organism>
<dbReference type="Proteomes" id="UP001148662">
    <property type="component" value="Unassembled WGS sequence"/>
</dbReference>
<gene>
    <name evidence="1" type="ORF">NM688_g7471</name>
</gene>